<feature type="transmembrane region" description="Helical" evidence="8">
    <location>
        <begin position="183"/>
        <end position="203"/>
    </location>
</feature>
<evidence type="ECO:0000313" key="11">
    <source>
        <dbReference type="Proteomes" id="UP001216638"/>
    </source>
</evidence>
<evidence type="ECO:0000256" key="5">
    <source>
        <dbReference type="ARBA" id="ARBA00022824"/>
    </source>
</evidence>
<accession>A0AAF0INR2</accession>
<feature type="transmembrane region" description="Helical" evidence="8">
    <location>
        <begin position="513"/>
        <end position="538"/>
    </location>
</feature>
<dbReference type="PANTHER" id="PTHR46378">
    <property type="entry name" value="STEROL REGULATORY ELEMENT-BINDING PROTEIN CLEAVAGE-ACTIVATING PROTEIN"/>
    <property type="match status" value="1"/>
</dbReference>
<comment type="subcellular location">
    <subcellularLocation>
        <location evidence="1">Endoplasmic reticulum</location>
    </subcellularLocation>
    <subcellularLocation>
        <location evidence="2">Golgi apparatus membrane</location>
    </subcellularLocation>
</comment>
<gene>
    <name evidence="10" type="ORF">MBRA1_002032</name>
</gene>
<evidence type="ECO:0000256" key="2">
    <source>
        <dbReference type="ARBA" id="ARBA00004394"/>
    </source>
</evidence>
<feature type="transmembrane region" description="Helical" evidence="8">
    <location>
        <begin position="281"/>
        <end position="308"/>
    </location>
</feature>
<keyword evidence="8" id="KW-1133">Transmembrane helix</keyword>
<feature type="transmembrane region" description="Helical" evidence="8">
    <location>
        <begin position="314"/>
        <end position="341"/>
    </location>
</feature>
<dbReference type="InterPro" id="IPR053958">
    <property type="entry name" value="HMGCR/SNAP/NPC1-like_SSD"/>
</dbReference>
<keyword evidence="11" id="KW-1185">Reference proteome</keyword>
<dbReference type="GO" id="GO:0000139">
    <property type="term" value="C:Golgi membrane"/>
    <property type="evidence" value="ECO:0007669"/>
    <property type="project" value="UniProtKB-SubCell"/>
</dbReference>
<reference evidence="10" key="1">
    <citation type="submission" date="2023-03" db="EMBL/GenBank/DDBJ databases">
        <title>Mating type loci evolution in Malassezia.</title>
        <authorList>
            <person name="Coelho M.A."/>
        </authorList>
    </citation>
    <scope>NUCLEOTIDE SEQUENCE</scope>
    <source>
        <strain evidence="10">CBS 14135</strain>
    </source>
</reference>
<dbReference type="GO" id="GO:0045540">
    <property type="term" value="P:regulation of cholesterol biosynthetic process"/>
    <property type="evidence" value="ECO:0007669"/>
    <property type="project" value="TreeGrafter"/>
</dbReference>
<dbReference type="GO" id="GO:0005789">
    <property type="term" value="C:endoplasmic reticulum membrane"/>
    <property type="evidence" value="ECO:0007669"/>
    <property type="project" value="InterPro"/>
</dbReference>
<evidence type="ECO:0000256" key="1">
    <source>
        <dbReference type="ARBA" id="ARBA00004240"/>
    </source>
</evidence>
<evidence type="ECO:0000256" key="7">
    <source>
        <dbReference type="ARBA" id="ARBA00023136"/>
    </source>
</evidence>
<dbReference type="Proteomes" id="UP001216638">
    <property type="component" value="Chromosome 2"/>
</dbReference>
<evidence type="ECO:0000256" key="4">
    <source>
        <dbReference type="ARBA" id="ARBA00022737"/>
    </source>
</evidence>
<evidence type="ECO:0000256" key="8">
    <source>
        <dbReference type="SAM" id="Phobius"/>
    </source>
</evidence>
<dbReference type="SUPFAM" id="SSF82866">
    <property type="entry name" value="Multidrug efflux transporter AcrB transmembrane domain"/>
    <property type="match status" value="1"/>
</dbReference>
<evidence type="ECO:0000313" key="10">
    <source>
        <dbReference type="EMBL" id="WFC95384.1"/>
    </source>
</evidence>
<dbReference type="PANTHER" id="PTHR46378:SF1">
    <property type="entry name" value="STEROL REGULATORY ELEMENT-BINDING PROTEIN CLEAVAGE-ACTIVATING PROTEIN"/>
    <property type="match status" value="1"/>
</dbReference>
<keyword evidence="7 8" id="KW-0472">Membrane</keyword>
<evidence type="ECO:0000259" key="9">
    <source>
        <dbReference type="PROSITE" id="PS50156"/>
    </source>
</evidence>
<dbReference type="GO" id="GO:0032934">
    <property type="term" value="F:sterol binding"/>
    <property type="evidence" value="ECO:0007669"/>
    <property type="project" value="InterPro"/>
</dbReference>
<dbReference type="AlphaFoldDB" id="A0AAF0INR2"/>
<dbReference type="PROSITE" id="PS50156">
    <property type="entry name" value="SSD"/>
    <property type="match status" value="1"/>
</dbReference>
<dbReference type="EMBL" id="CP119952">
    <property type="protein sequence ID" value="WFC95384.1"/>
    <property type="molecule type" value="Genomic_DNA"/>
</dbReference>
<feature type="transmembrane region" description="Helical" evidence="8">
    <location>
        <begin position="245"/>
        <end position="269"/>
    </location>
</feature>
<evidence type="ECO:0000256" key="6">
    <source>
        <dbReference type="ARBA" id="ARBA00023034"/>
    </source>
</evidence>
<keyword evidence="4" id="KW-0677">Repeat</keyword>
<dbReference type="GO" id="GO:0032936">
    <property type="term" value="C:SREBP-SCAP complex"/>
    <property type="evidence" value="ECO:0007669"/>
    <property type="project" value="TreeGrafter"/>
</dbReference>
<protein>
    <recommendedName>
        <fullName evidence="9">SSD domain-containing protein</fullName>
    </recommendedName>
</protein>
<keyword evidence="6" id="KW-0333">Golgi apparatus</keyword>
<dbReference type="Pfam" id="PF12349">
    <property type="entry name" value="Sterol-sensing"/>
    <property type="match status" value="1"/>
</dbReference>
<feature type="domain" description="SSD" evidence="9">
    <location>
        <begin position="184"/>
        <end position="343"/>
    </location>
</feature>
<evidence type="ECO:0000256" key="3">
    <source>
        <dbReference type="ARBA" id="ARBA00022574"/>
    </source>
</evidence>
<dbReference type="GO" id="GO:0032933">
    <property type="term" value="P:SREBP signaling pathway"/>
    <property type="evidence" value="ECO:0007669"/>
    <property type="project" value="InterPro"/>
</dbReference>
<keyword evidence="8" id="KW-0812">Transmembrane</keyword>
<keyword evidence="5" id="KW-0256">Endoplasmic reticulum</keyword>
<keyword evidence="3" id="KW-0853">WD repeat</keyword>
<organism evidence="10 11">
    <name type="scientific">Malassezia brasiliensis</name>
    <dbReference type="NCBI Taxonomy" id="1821822"/>
    <lineage>
        <taxon>Eukaryota</taxon>
        <taxon>Fungi</taxon>
        <taxon>Dikarya</taxon>
        <taxon>Basidiomycota</taxon>
        <taxon>Ustilaginomycotina</taxon>
        <taxon>Malasseziomycetes</taxon>
        <taxon>Malasseziales</taxon>
        <taxon>Malasseziaceae</taxon>
        <taxon>Malassezia</taxon>
    </lineage>
</organism>
<proteinExistence type="predicted"/>
<dbReference type="InterPro" id="IPR030225">
    <property type="entry name" value="SCAP"/>
</dbReference>
<dbReference type="InterPro" id="IPR000731">
    <property type="entry name" value="SSD"/>
</dbReference>
<sequence length="986" mass="106553">MEQVLLTTDTVRQGDGSPYGMLEPRALLAAQQVQHGIEARMRSNNVSCYELEGTCLVLSPLSYWPTAADIQADEHPAKSYAGSPVRAVVTPPVAPLYANTTIPLLYSTTLASRWPYLPLFSRAEFLVLSFFVHDSPGTATAWERIVHDVAASQHLKLERPPGVEAGDTYLRFKPHYLTARPTLNVSVVAGGYMLLLLFIFRGLVQMRRLHSRFGIAFTGSVQLLLDLIMSLSVCALLGIRLNAVPWSILPFIIVVVGSESMLFMIRTITNTPLSLTTHARIAYGLSQVAGPITLTALSDIVLLVLLAWTVRIPAVLQFCLFTICTLVVDYFMQMTFFVTVLSIDMQRLELAEVLLQAPTAAPATAAAESGTPPVPHAPYRPRSVISYVLGGMYALLHTRGVRSFRVSVLATAVLTPVLYYASDGKVAQFFAQLLSSPFAAVTAEPNIAPTALHENPYGTFWASINPLHAPLVQMRVAPWSVLTLPQEALPVNARTPAGPWLEQLFFHRQGATLFLVFLFVVCPIAATMLVMSGVLRYLRKDADLLESQHEKSDGTDAGLSALLPQPSKSDASSLPVHVEVLTDALHASPVHLVGATGTWVVSADICNQLRATNDERSTSCALASLRMDAGAAPDGSRLSALHVHDIDSDEALVCLGQASGRVSVVHLPSWRLVLDTQRGPDGPFAPVQDVTVRHATLLTLHRDGGWWAWRDVTSLARKTAEPSDMPPYRLTTCLTSDTAWTAVPLAQDDDALGAVSVQGDLAVVRVVPPGAEQRLSADVVARVQTRAVCRCALLLAAETDGTSAPPAPPIVTPPRQALAPRRAEWLVAGDQDGVLHLWLDAHDAPVASLPLAEPCADGAVHTIQRVSREPSAPLLLVTTANRVWFVGVHASAPHLVLLHSWANARGVADVLPFAPAAPAWVLGVRRASIAHADRSAARWELWRMRLPSTDDAAPTQKTTHLEAMPFPLEQLIGASVDARARCSPRA</sequence>
<feature type="transmembrane region" description="Helical" evidence="8">
    <location>
        <begin position="215"/>
        <end position="239"/>
    </location>
</feature>
<name>A0AAF0INR2_9BASI</name>